<feature type="domain" description="VOC" evidence="2">
    <location>
        <begin position="140"/>
        <end position="252"/>
    </location>
</feature>
<dbReference type="PROSITE" id="PS51819">
    <property type="entry name" value="VOC"/>
    <property type="match status" value="2"/>
</dbReference>
<dbReference type="PANTHER" id="PTHR43048">
    <property type="entry name" value="METHYLMALONYL-COA EPIMERASE"/>
    <property type="match status" value="1"/>
</dbReference>
<dbReference type="Proteomes" id="UP000032614">
    <property type="component" value="Chromosome 1"/>
</dbReference>
<gene>
    <name evidence="3" type="ORF">OI25_3036</name>
</gene>
<evidence type="ECO:0000313" key="4">
    <source>
        <dbReference type="Proteomes" id="UP000032614"/>
    </source>
</evidence>
<feature type="domain" description="VOC" evidence="2">
    <location>
        <begin position="8"/>
        <end position="124"/>
    </location>
</feature>
<organism evidence="3 4">
    <name type="scientific">Paraburkholderia fungorum</name>
    <dbReference type="NCBI Taxonomy" id="134537"/>
    <lineage>
        <taxon>Bacteria</taxon>
        <taxon>Pseudomonadati</taxon>
        <taxon>Pseudomonadota</taxon>
        <taxon>Betaproteobacteria</taxon>
        <taxon>Burkholderiales</taxon>
        <taxon>Burkholderiaceae</taxon>
        <taxon>Paraburkholderia</taxon>
    </lineage>
</organism>
<dbReference type="GO" id="GO:0004493">
    <property type="term" value="F:methylmalonyl-CoA epimerase activity"/>
    <property type="evidence" value="ECO:0007669"/>
    <property type="project" value="TreeGrafter"/>
</dbReference>
<evidence type="ECO:0000256" key="1">
    <source>
        <dbReference type="ARBA" id="ARBA00022723"/>
    </source>
</evidence>
<dbReference type="Gene3D" id="3.10.180.10">
    <property type="entry name" value="2,3-Dihydroxybiphenyl 1,2-Dioxygenase, domain 1"/>
    <property type="match status" value="2"/>
</dbReference>
<evidence type="ECO:0000313" key="3">
    <source>
        <dbReference type="EMBL" id="AJZ58939.1"/>
    </source>
</evidence>
<sequence length="298" mass="32626">MSECRISDLRSIELGVTGLERSIRFYCDTWGLREVSCSDDGAYYLRASGVEHHVLCLRQTNAAKLLGITLAVSNAAAIDELYAKACTECPSIAVAPEQLSLSAGGGYGLVLKAPEGLTVTVSSDVAQARDIEGDSSTPIKLNHVVINSADVAAQSRFFMDLLGFRVSDSTDRMEFLRCSANHHSVALAHGSALSLNHAAFEMADIDSLMYGAGRLIKYGYNIEWGVGRHGPGNNVFAYFIDPDGFVVEYTTEMEQVDEKEYVPKDAEYWLKFPDRPCRWGIAREASERVINAMSGEMT</sequence>
<dbReference type="InterPro" id="IPR051785">
    <property type="entry name" value="MMCE/EMCE_epimerase"/>
</dbReference>
<proteinExistence type="predicted"/>
<accession>A0AAU8T0L4</accession>
<dbReference type="SUPFAM" id="SSF54593">
    <property type="entry name" value="Glyoxalase/Bleomycin resistance protein/Dihydroxybiphenyl dioxygenase"/>
    <property type="match status" value="1"/>
</dbReference>
<evidence type="ECO:0000259" key="2">
    <source>
        <dbReference type="PROSITE" id="PS51819"/>
    </source>
</evidence>
<name>A0AAU8T0L4_9BURK</name>
<dbReference type="InterPro" id="IPR037523">
    <property type="entry name" value="VOC_core"/>
</dbReference>
<dbReference type="KEGG" id="bfn:OI25_3036"/>
<dbReference type="GO" id="GO:0046491">
    <property type="term" value="P:L-methylmalonyl-CoA metabolic process"/>
    <property type="evidence" value="ECO:0007669"/>
    <property type="project" value="TreeGrafter"/>
</dbReference>
<protein>
    <submittedName>
        <fullName evidence="3">Glyoxalase-like domain protein</fullName>
    </submittedName>
</protein>
<keyword evidence="1" id="KW-0479">Metal-binding</keyword>
<dbReference type="AlphaFoldDB" id="A0AAU8T0L4"/>
<dbReference type="Pfam" id="PF00903">
    <property type="entry name" value="Glyoxalase"/>
    <property type="match status" value="1"/>
</dbReference>
<dbReference type="InterPro" id="IPR004360">
    <property type="entry name" value="Glyas_Fos-R_dOase_dom"/>
</dbReference>
<dbReference type="InterPro" id="IPR029068">
    <property type="entry name" value="Glyas_Bleomycin-R_OHBP_Dase"/>
</dbReference>
<dbReference type="GO" id="GO:0046872">
    <property type="term" value="F:metal ion binding"/>
    <property type="evidence" value="ECO:0007669"/>
    <property type="project" value="UniProtKB-KW"/>
</dbReference>
<dbReference type="RefSeq" id="WP_046568738.1">
    <property type="nucleotide sequence ID" value="NZ_CP010026.1"/>
</dbReference>
<dbReference type="GeneID" id="66516961"/>
<dbReference type="PANTHER" id="PTHR43048:SF3">
    <property type="entry name" value="METHYLMALONYL-COA EPIMERASE, MITOCHONDRIAL"/>
    <property type="match status" value="1"/>
</dbReference>
<dbReference type="EMBL" id="CP010026">
    <property type="protein sequence ID" value="AJZ58939.1"/>
    <property type="molecule type" value="Genomic_DNA"/>
</dbReference>
<reference evidence="3 4" key="1">
    <citation type="journal article" date="2015" name="Genome Announc.">
        <title>Complete genome sequences for 59 burkholderia isolates, both pathogenic and near neighbor.</title>
        <authorList>
            <person name="Johnson S.L."/>
            <person name="Bishop-Lilly K.A."/>
            <person name="Ladner J.T."/>
            <person name="Daligault H.E."/>
            <person name="Davenport K.W."/>
            <person name="Jaissle J."/>
            <person name="Frey K.G."/>
            <person name="Koroleva G.I."/>
            <person name="Bruce D.C."/>
            <person name="Coyne S.R."/>
            <person name="Broomall S.M."/>
            <person name="Li P.E."/>
            <person name="Teshima H."/>
            <person name="Gibbons H.S."/>
            <person name="Palacios G.F."/>
            <person name="Rosenzweig C.N."/>
            <person name="Redden C.L."/>
            <person name="Xu Y."/>
            <person name="Minogue T.D."/>
            <person name="Chain P.S."/>
        </authorList>
    </citation>
    <scope>NUCLEOTIDE SEQUENCE [LARGE SCALE GENOMIC DNA]</scope>
    <source>
        <strain evidence="3 4">ATCC BAA-463</strain>
    </source>
</reference>